<reference evidence="4 5" key="1">
    <citation type="submission" date="2016-11" db="EMBL/GenBank/DDBJ databases">
        <title>Study of marine rhodopsin-containing bacteria.</title>
        <authorList>
            <person name="Yoshizawa S."/>
            <person name="Kumagai Y."/>
            <person name="Kogure K."/>
        </authorList>
    </citation>
    <scope>NUCLEOTIDE SEQUENCE [LARGE SCALE GENOMIC DNA]</scope>
    <source>
        <strain evidence="4 5">SAORIC-28</strain>
    </source>
</reference>
<keyword evidence="3" id="KW-0472">Membrane</keyword>
<gene>
    <name evidence="4" type="ORF">BSZ37_07410</name>
</gene>
<keyword evidence="2" id="KW-1003">Cell membrane</keyword>
<sequence>MRPLLLALLALGACADGSRSAPPPGPDDGVPYRLDAPDAVLELPAELQEISGLTVLPSGRLGAVQDETGTVFEVDPATGAIVDRLDFEGAGDFEGVELVPGDAVWALRSDGDLYRLARDSTGAPTVRRIETPLRNRNDTEGLAYDAAGGRLLIACKEWPGEDPDTGDNYADVRTLYAFDLDTETLSERPVVSLPRALVDGAVNFRPSALAVHPTTGHLYILSSVRTAIAVVDMDGEVLGVLDFPPGLVAQPEGLAFTADGTLYVASEGGAGPGRLVRFAPTD</sequence>
<evidence type="ECO:0008006" key="6">
    <source>
        <dbReference type="Google" id="ProtNLM"/>
    </source>
</evidence>
<dbReference type="Proteomes" id="UP000216339">
    <property type="component" value="Unassembled WGS sequence"/>
</dbReference>
<name>A0A271IZZ2_9BACT</name>
<accession>A0A271IZZ2</accession>
<dbReference type="InterPro" id="IPR015943">
    <property type="entry name" value="WD40/YVTN_repeat-like_dom_sf"/>
</dbReference>
<dbReference type="Gene3D" id="2.130.10.10">
    <property type="entry name" value="YVTN repeat-like/Quinoprotein amine dehydrogenase"/>
    <property type="match status" value="1"/>
</dbReference>
<evidence type="ECO:0000256" key="3">
    <source>
        <dbReference type="ARBA" id="ARBA00023136"/>
    </source>
</evidence>
<organism evidence="4 5">
    <name type="scientific">Rubrivirga marina</name>
    <dbReference type="NCBI Taxonomy" id="1196024"/>
    <lineage>
        <taxon>Bacteria</taxon>
        <taxon>Pseudomonadati</taxon>
        <taxon>Rhodothermota</taxon>
        <taxon>Rhodothermia</taxon>
        <taxon>Rhodothermales</taxon>
        <taxon>Rubricoccaceae</taxon>
        <taxon>Rubrivirga</taxon>
    </lineage>
</organism>
<dbReference type="InterPro" id="IPR009722">
    <property type="entry name" value="YjiK/CarP"/>
</dbReference>
<keyword evidence="5" id="KW-1185">Reference proteome</keyword>
<dbReference type="GO" id="GO:0005886">
    <property type="term" value="C:plasma membrane"/>
    <property type="evidence" value="ECO:0007669"/>
    <property type="project" value="UniProtKB-SubCell"/>
</dbReference>
<dbReference type="OrthoDB" id="5292493at2"/>
<dbReference type="SUPFAM" id="SSF50956">
    <property type="entry name" value="Thermostable phytase (3-phytase)"/>
    <property type="match status" value="1"/>
</dbReference>
<comment type="caution">
    <text evidence="4">The sequence shown here is derived from an EMBL/GenBank/DDBJ whole genome shotgun (WGS) entry which is preliminary data.</text>
</comment>
<evidence type="ECO:0000256" key="1">
    <source>
        <dbReference type="ARBA" id="ARBA00004236"/>
    </source>
</evidence>
<evidence type="ECO:0000313" key="5">
    <source>
        <dbReference type="Proteomes" id="UP000216339"/>
    </source>
</evidence>
<evidence type="ECO:0000256" key="2">
    <source>
        <dbReference type="ARBA" id="ARBA00022475"/>
    </source>
</evidence>
<dbReference type="Pfam" id="PF06977">
    <property type="entry name" value="SdiA-regulated"/>
    <property type="match status" value="1"/>
</dbReference>
<protein>
    <recommendedName>
        <fullName evidence="6">SMP-30/Gluconolactonase/LRE-like region domain-containing protein</fullName>
    </recommendedName>
</protein>
<comment type="subcellular location">
    <subcellularLocation>
        <location evidence="1">Cell membrane</location>
    </subcellularLocation>
</comment>
<proteinExistence type="predicted"/>
<evidence type="ECO:0000313" key="4">
    <source>
        <dbReference type="EMBL" id="PAP76285.1"/>
    </source>
</evidence>
<dbReference type="RefSeq" id="WP_095509933.1">
    <property type="nucleotide sequence ID" value="NZ_MQWD01000001.1"/>
</dbReference>
<dbReference type="EMBL" id="MQWD01000001">
    <property type="protein sequence ID" value="PAP76285.1"/>
    <property type="molecule type" value="Genomic_DNA"/>
</dbReference>
<dbReference type="AlphaFoldDB" id="A0A271IZZ2"/>